<sequence length="366" mass="41817">MSLENINSFLDGLVAKLEEIPASKKYWLVRTQSGTLYDMFRDNGFVGLEHIEISLKDLEDIRKTTTDDLVFNKVVKNRIANYYTNTHPDSEMTERKTGLISGQITRFYNSMKKGDVVVIPSESSELISFGVVKESHIANFTEEEKRKFEFDGFLCKKVEWNAEYSKRRLDPNLFKMLVSHQALSDVSSFAEIIERSLTDFFILEKEAHIIVNVETEYQIKAKELFGLGYNFLEIIDDFARMHNIEGVSSDDIEVSINLNSPGKIDLKSITKKTTVLAGLILLVAGGGYKSPNGHTLKTDGLPGVINAISDYLDRKNNREIEAKKADQEMDMKKAFFEKYKDNLQVKTPDDMIKLFKQFSENKDKPK</sequence>
<dbReference type="EMBL" id="CP014339">
    <property type="protein sequence ID" value="AQX52406.1"/>
    <property type="molecule type" value="Genomic_DNA"/>
</dbReference>
<gene>
    <name evidence="1" type="ORF">AYC66_17750</name>
    <name evidence="2" type="ORF">BAY09_10840</name>
</gene>
<dbReference type="RefSeq" id="WP_078719768.1">
    <property type="nucleotide sequence ID" value="NZ_CP014339.1"/>
</dbReference>
<evidence type="ECO:0000313" key="2">
    <source>
        <dbReference type="EMBL" id="OPB53403.1"/>
    </source>
</evidence>
<accession>A0A494JC55</accession>
<protein>
    <submittedName>
        <fullName evidence="2">Uncharacterized protein</fullName>
    </submittedName>
</protein>
<name>A0A494JC55_9FLAO</name>
<organism evidence="2">
    <name type="scientific">Elizabethkingia anophelis</name>
    <dbReference type="NCBI Taxonomy" id="1117645"/>
    <lineage>
        <taxon>Bacteria</taxon>
        <taxon>Pseudomonadati</taxon>
        <taxon>Bacteroidota</taxon>
        <taxon>Flavobacteriia</taxon>
        <taxon>Flavobacteriales</taxon>
        <taxon>Weeksellaceae</taxon>
        <taxon>Elizabethkingia</taxon>
    </lineage>
</organism>
<dbReference type="AlphaFoldDB" id="A0A494JC55"/>
<proteinExistence type="predicted"/>
<dbReference type="EMBL" id="MAHS01000001">
    <property type="protein sequence ID" value="OPB53403.1"/>
    <property type="molecule type" value="Genomic_DNA"/>
</dbReference>
<evidence type="ECO:0000313" key="3">
    <source>
        <dbReference type="Proteomes" id="UP000189738"/>
    </source>
</evidence>
<evidence type="ECO:0000313" key="1">
    <source>
        <dbReference type="EMBL" id="AQX52406.1"/>
    </source>
</evidence>
<dbReference type="Proteomes" id="UP000189738">
    <property type="component" value="Chromosome"/>
</dbReference>
<reference evidence="1 3" key="1">
    <citation type="submission" date="2016-02" db="EMBL/GenBank/DDBJ databases">
        <authorList>
            <person name="Nicholson A.C."/>
            <person name="Humrighouse B.W."/>
            <person name="Loparev V."/>
            <person name="Emery B."/>
            <person name="Graziano J."/>
            <person name="McQuiston J.R."/>
        </authorList>
    </citation>
    <scope>NUCLEOTIDE SEQUENCE [LARGE SCALE GENOMIC DNA]</scope>
    <source>
        <strain evidence="1 3">E6809</strain>
    </source>
</reference>
<reference evidence="2" key="2">
    <citation type="submission" date="2016-06" db="EMBL/GenBank/DDBJ databases">
        <authorList>
            <person name="Nicholson A.C."/>
        </authorList>
    </citation>
    <scope>NUCLEOTIDE SEQUENCE [LARGE SCALE GENOMIC DNA]</scope>
    <source>
        <strain evidence="2">E6809</strain>
    </source>
</reference>